<comment type="caution">
    <text evidence="1">The sequence shown here is derived from an EMBL/GenBank/DDBJ whole genome shotgun (WGS) entry which is preliminary data.</text>
</comment>
<evidence type="ECO:0000313" key="2">
    <source>
        <dbReference type="Proteomes" id="UP000237438"/>
    </source>
</evidence>
<keyword evidence="2" id="KW-1185">Reference proteome</keyword>
<feature type="non-terminal residue" evidence="1">
    <location>
        <position position="128"/>
    </location>
</feature>
<accession>A0A2S4PKP3</accession>
<gene>
    <name evidence="1" type="ORF">EPUL_006688</name>
</gene>
<proteinExistence type="predicted"/>
<dbReference type="EMBL" id="PEDP01002545">
    <property type="protein sequence ID" value="POS82601.1"/>
    <property type="molecule type" value="Genomic_DNA"/>
</dbReference>
<sequence length="128" mass="14682">MAKEQECRVILAPGISFARWKADLQDALSKRNCLGHIFHNLHGIPPATMPQPISPHNENQTEEIFNHLLAQYNQAIYQWSQGEIKSKNILISRLPDSLQPKSFDTYIAKELYDMTATTRDQWASAPYQ</sequence>
<protein>
    <submittedName>
        <fullName evidence="1">Uncharacterized protein</fullName>
    </submittedName>
</protein>
<reference evidence="1 2" key="1">
    <citation type="submission" date="2017-10" db="EMBL/GenBank/DDBJ databases">
        <title>Development of genomic resources for the powdery mildew, Erysiphe pulchra.</title>
        <authorList>
            <person name="Wadl P.A."/>
            <person name="Mack B.M."/>
            <person name="Moore G."/>
            <person name="Beltz S.B."/>
        </authorList>
    </citation>
    <scope>NUCLEOTIDE SEQUENCE [LARGE SCALE GENOMIC DNA]</scope>
    <source>
        <strain evidence="1">Cflorida</strain>
    </source>
</reference>
<dbReference type="Proteomes" id="UP000237438">
    <property type="component" value="Unassembled WGS sequence"/>
</dbReference>
<organism evidence="1 2">
    <name type="scientific">Erysiphe pulchra</name>
    <dbReference type="NCBI Taxonomy" id="225359"/>
    <lineage>
        <taxon>Eukaryota</taxon>
        <taxon>Fungi</taxon>
        <taxon>Dikarya</taxon>
        <taxon>Ascomycota</taxon>
        <taxon>Pezizomycotina</taxon>
        <taxon>Leotiomycetes</taxon>
        <taxon>Erysiphales</taxon>
        <taxon>Erysiphaceae</taxon>
        <taxon>Erysiphe</taxon>
    </lineage>
</organism>
<evidence type="ECO:0000313" key="1">
    <source>
        <dbReference type="EMBL" id="POS82601.1"/>
    </source>
</evidence>
<name>A0A2S4PKP3_9PEZI</name>
<dbReference type="OrthoDB" id="3602262at2759"/>
<dbReference type="AlphaFoldDB" id="A0A2S4PKP3"/>